<dbReference type="FunFam" id="2.60.40.10:FF:000028">
    <property type="entry name" value="Neuronal cell adhesion molecule"/>
    <property type="match status" value="1"/>
</dbReference>
<accession>A0A8C9R8K9</accession>
<dbReference type="OrthoDB" id="5968456at2759"/>
<dbReference type="PANTHER" id="PTHR48423">
    <property type="entry name" value="INTERLEUKIN-27 RECEPTOR SUBUNIT ALPHA"/>
    <property type="match status" value="1"/>
</dbReference>
<dbReference type="KEGG" id="sfm:108929854"/>
<name>A0A8C9R8K9_SCLFO</name>
<evidence type="ECO:0000256" key="9">
    <source>
        <dbReference type="ARBA" id="ARBA00023180"/>
    </source>
</evidence>
<dbReference type="GeneID" id="108929854"/>
<dbReference type="PROSITE" id="PS50853">
    <property type="entry name" value="FN3"/>
    <property type="match status" value="2"/>
</dbReference>
<sequence length="797" mass="88228">MGRDDGFVSVLTERSELLAARARPPTSPRSWRRAARSAMGSKSRGSASAELLLTLLFGCLSARCQQPSAAEALRSAAAVSKVAPSCFQHEHCHSSQHGVHELDCFQEVKSVYFNCVWKPGHQSSNKTSYTLVIEQKTRGLCKKYPNISGTFSYITIYRRYNITAYVVDTSNDGRNCTKAIFSGDPKNLIRCAPTKDVHFRRYLRQLEITASWKEPSVTYYVVQYRERNSLLWSKSAEILIKKSWTLGNLTASLSYEVQIQCVTNNQCSQCPWSETFLIPPELTARPVIEKLDVIPQGKGKRLVVVQWKLDSTEEADGYQMTITKASGERTQRVNTTLPWIRIILSGSAFNISIIAFNGAGTSPAVPAGVPPVDGSDWADTLNVTLVSETGFTIVWNSSLTKSFWCYSVEWWRMGEIPLSHSFYQRKENSATIPLKVPLQPYKRYTFLLHVRPDKDTCNLKSINNSESTCGRAEAYATEGTPISAPLNITALRVTTNSLVIEWTSIPEEDLRGFLLGYKIYYSEASQENRSSTVTVGPRGNTRRLPNLKARTVYSVSISAFTAAGEGVRSSPVYLKTKLPGDWNVIGATVGVTGGIIFLFLLAHSCNPLFHRAKALFWPSIPNPGNSNAIQKIDGIFDQEVLEPIIEGTTAQGKESDASSLIIIEDRGASEPTSASSPLLLQEVEDLSPAVLPKEENEASSRELKLNLTLTTNTHDLRSTTPAPCASDYTTMELFQQATALRTANHPSTAPADMDQQPPPLLLVVQASQPKDAAQIKEEKDYIQQSLCPNVVRIPHQW</sequence>
<gene>
    <name evidence="11" type="primary">LOC108929854</name>
</gene>
<evidence type="ECO:0000313" key="11">
    <source>
        <dbReference type="Ensembl" id="ENSSFOP00015007553.1"/>
    </source>
</evidence>
<dbReference type="Gene3D" id="2.60.40.10">
    <property type="entry name" value="Immunoglobulins"/>
    <property type="match status" value="2"/>
</dbReference>
<dbReference type="SMART" id="SM00060">
    <property type="entry name" value="FN3"/>
    <property type="match status" value="3"/>
</dbReference>
<reference evidence="11" key="3">
    <citation type="submission" date="2025-09" db="UniProtKB">
        <authorList>
            <consortium name="Ensembl"/>
        </authorList>
    </citation>
    <scope>IDENTIFICATION</scope>
</reference>
<dbReference type="RefSeq" id="XP_018600189.1">
    <property type="nucleotide sequence ID" value="XM_018744673.1"/>
</dbReference>
<evidence type="ECO:0000256" key="8">
    <source>
        <dbReference type="ARBA" id="ARBA00023170"/>
    </source>
</evidence>
<dbReference type="Ensembl" id="ENSSFOT00015007664.2">
    <property type="protein sequence ID" value="ENSSFOP00015007553.1"/>
    <property type="gene ID" value="ENSSFOG00015004980.2"/>
</dbReference>
<organism evidence="11 12">
    <name type="scientific">Scleropages formosus</name>
    <name type="common">Asian bonytongue</name>
    <name type="synonym">Osteoglossum formosum</name>
    <dbReference type="NCBI Taxonomy" id="113540"/>
    <lineage>
        <taxon>Eukaryota</taxon>
        <taxon>Metazoa</taxon>
        <taxon>Chordata</taxon>
        <taxon>Craniata</taxon>
        <taxon>Vertebrata</taxon>
        <taxon>Euteleostomi</taxon>
        <taxon>Actinopterygii</taxon>
        <taxon>Neopterygii</taxon>
        <taxon>Teleostei</taxon>
        <taxon>Osteoglossocephala</taxon>
        <taxon>Osteoglossomorpha</taxon>
        <taxon>Osteoglossiformes</taxon>
        <taxon>Osteoglossidae</taxon>
        <taxon>Scleropages</taxon>
    </lineage>
</organism>
<dbReference type="InterPro" id="IPR052672">
    <property type="entry name" value="Type1_Cytokine_Rcpt_Type2"/>
</dbReference>
<dbReference type="Proteomes" id="UP000694397">
    <property type="component" value="Chromosome 6"/>
</dbReference>
<evidence type="ECO:0000259" key="10">
    <source>
        <dbReference type="PROSITE" id="PS50853"/>
    </source>
</evidence>
<evidence type="ECO:0000256" key="3">
    <source>
        <dbReference type="ARBA" id="ARBA00022692"/>
    </source>
</evidence>
<dbReference type="AlphaFoldDB" id="A0A8C9R8K9"/>
<evidence type="ECO:0000256" key="6">
    <source>
        <dbReference type="ARBA" id="ARBA00022989"/>
    </source>
</evidence>
<reference evidence="11" key="2">
    <citation type="submission" date="2025-08" db="UniProtKB">
        <authorList>
            <consortium name="Ensembl"/>
        </authorList>
    </citation>
    <scope>IDENTIFICATION</scope>
</reference>
<comment type="subcellular location">
    <subcellularLocation>
        <location evidence="1">Membrane</location>
        <topology evidence="1">Single-pass type I membrane protein</topology>
    </subcellularLocation>
</comment>
<evidence type="ECO:0000313" key="12">
    <source>
        <dbReference type="Proteomes" id="UP000694397"/>
    </source>
</evidence>
<dbReference type="InterPro" id="IPR003961">
    <property type="entry name" value="FN3_dom"/>
</dbReference>
<keyword evidence="12" id="KW-1185">Reference proteome</keyword>
<dbReference type="InterPro" id="IPR036116">
    <property type="entry name" value="FN3_sf"/>
</dbReference>
<keyword evidence="5" id="KW-0677">Repeat</keyword>
<evidence type="ECO:0000256" key="2">
    <source>
        <dbReference type="ARBA" id="ARBA00008921"/>
    </source>
</evidence>
<keyword evidence="4" id="KW-0732">Signal</keyword>
<dbReference type="CDD" id="cd00063">
    <property type="entry name" value="FN3"/>
    <property type="match status" value="2"/>
</dbReference>
<protein>
    <submittedName>
        <fullName evidence="11">Interleukin-31 receptor subunit alpha-like</fullName>
    </submittedName>
</protein>
<evidence type="ECO:0000256" key="7">
    <source>
        <dbReference type="ARBA" id="ARBA00023136"/>
    </source>
</evidence>
<keyword evidence="3" id="KW-0812">Transmembrane</keyword>
<keyword evidence="9" id="KW-0325">Glycoprotein</keyword>
<dbReference type="GO" id="GO:0005886">
    <property type="term" value="C:plasma membrane"/>
    <property type="evidence" value="ECO:0007669"/>
    <property type="project" value="UniProtKB-ARBA"/>
</dbReference>
<feature type="domain" description="Fibronectin type-III" evidence="10">
    <location>
        <begin position="484"/>
        <end position="579"/>
    </location>
</feature>
<keyword evidence="6" id="KW-1133">Transmembrane helix</keyword>
<comment type="similarity">
    <text evidence="2">Belongs to the type I cytokine receptor family. Type 2 subfamily.</text>
</comment>
<evidence type="ECO:0000256" key="5">
    <source>
        <dbReference type="ARBA" id="ARBA00022737"/>
    </source>
</evidence>
<proteinExistence type="inferred from homology"/>
<keyword evidence="8" id="KW-0675">Receptor</keyword>
<dbReference type="PANTHER" id="PTHR48423:SF1">
    <property type="entry name" value="INTERLEUKIN-27 RECEPTOR SUBUNIT ALPHA"/>
    <property type="match status" value="1"/>
</dbReference>
<dbReference type="SUPFAM" id="SSF49265">
    <property type="entry name" value="Fibronectin type III"/>
    <property type="match status" value="2"/>
</dbReference>
<dbReference type="Pfam" id="PF00041">
    <property type="entry name" value="fn3"/>
    <property type="match status" value="2"/>
</dbReference>
<keyword evidence="7" id="KW-0472">Membrane</keyword>
<dbReference type="GeneTree" id="ENSGT00940000167247"/>
<reference evidence="11 12" key="1">
    <citation type="submission" date="2019-04" db="EMBL/GenBank/DDBJ databases">
        <authorList>
            <consortium name="Wellcome Sanger Institute Data Sharing"/>
        </authorList>
    </citation>
    <scope>NUCLEOTIDE SEQUENCE [LARGE SCALE GENOMIC DNA]</scope>
</reference>
<feature type="domain" description="Fibronectin type-III" evidence="10">
    <location>
        <begin position="193"/>
        <end position="286"/>
    </location>
</feature>
<dbReference type="InterPro" id="IPR013783">
    <property type="entry name" value="Ig-like_fold"/>
</dbReference>
<evidence type="ECO:0000256" key="4">
    <source>
        <dbReference type="ARBA" id="ARBA00022729"/>
    </source>
</evidence>
<evidence type="ECO:0000256" key="1">
    <source>
        <dbReference type="ARBA" id="ARBA00004479"/>
    </source>
</evidence>